<sequence length="299" mass="33922">MDLQEVFRRVSAERTLTVSPVLWKIKLLFNVGSERKLRHAIRLINVLADHVIKQRRLEMNKNINKNSKDLLSRFIVNIEDDGYLRDIVISFLLAGRDTVASGLTGLFWLLSKNPRVEKCIREESDALLGTVETREPSFNQIGNMQYLHPAVHESLRLLPPVQFDSKFSLGNNELPDGTFISRQTRVTYHPYAMGRMEQKWGPDATEFRPERWLKDSVNGPVFSSESPFKYPVFQGGPRVCLGKEVAMMEMKSVALTLIRRFDVRVVDPNLPLRFSPGLTANVSGGLPVIVTDKGNGQCL</sequence>
<protein>
    <submittedName>
        <fullName evidence="1">Uncharacterized protein</fullName>
    </submittedName>
</protein>
<comment type="caution">
    <text evidence="1">The sequence shown here is derived from an EMBL/GenBank/DDBJ whole genome shotgun (WGS) entry which is preliminary data.</text>
</comment>
<organism evidence="1 2">
    <name type="scientific">Melastoma candidum</name>
    <dbReference type="NCBI Taxonomy" id="119954"/>
    <lineage>
        <taxon>Eukaryota</taxon>
        <taxon>Viridiplantae</taxon>
        <taxon>Streptophyta</taxon>
        <taxon>Embryophyta</taxon>
        <taxon>Tracheophyta</taxon>
        <taxon>Spermatophyta</taxon>
        <taxon>Magnoliopsida</taxon>
        <taxon>eudicotyledons</taxon>
        <taxon>Gunneridae</taxon>
        <taxon>Pentapetalae</taxon>
        <taxon>rosids</taxon>
        <taxon>malvids</taxon>
        <taxon>Myrtales</taxon>
        <taxon>Melastomataceae</taxon>
        <taxon>Melastomatoideae</taxon>
        <taxon>Melastomateae</taxon>
        <taxon>Melastoma</taxon>
    </lineage>
</organism>
<dbReference type="Proteomes" id="UP001057402">
    <property type="component" value="Chromosome 5"/>
</dbReference>
<name>A0ACB9QRC1_9MYRT</name>
<accession>A0ACB9QRC1</accession>
<gene>
    <name evidence="1" type="ORF">MLD38_017242</name>
</gene>
<proteinExistence type="predicted"/>
<evidence type="ECO:0000313" key="1">
    <source>
        <dbReference type="EMBL" id="KAI4368717.1"/>
    </source>
</evidence>
<evidence type="ECO:0000313" key="2">
    <source>
        <dbReference type="Proteomes" id="UP001057402"/>
    </source>
</evidence>
<keyword evidence="2" id="KW-1185">Reference proteome</keyword>
<reference evidence="2" key="1">
    <citation type="journal article" date="2023" name="Front. Plant Sci.">
        <title>Chromosomal-level genome assembly of Melastoma candidum provides insights into trichome evolution.</title>
        <authorList>
            <person name="Zhong Y."/>
            <person name="Wu W."/>
            <person name="Sun C."/>
            <person name="Zou P."/>
            <person name="Liu Y."/>
            <person name="Dai S."/>
            <person name="Zhou R."/>
        </authorList>
    </citation>
    <scope>NUCLEOTIDE SEQUENCE [LARGE SCALE GENOMIC DNA]</scope>
</reference>
<dbReference type="EMBL" id="CM042884">
    <property type="protein sequence ID" value="KAI4368717.1"/>
    <property type="molecule type" value="Genomic_DNA"/>
</dbReference>